<dbReference type="InterPro" id="IPR013325">
    <property type="entry name" value="RNA_pol_sigma_r2"/>
</dbReference>
<dbReference type="NCBIfam" id="TIGR02937">
    <property type="entry name" value="sigma70-ECF"/>
    <property type="match status" value="1"/>
</dbReference>
<dbReference type="SUPFAM" id="SSF88659">
    <property type="entry name" value="Sigma3 and sigma4 domains of RNA polymerase sigma factors"/>
    <property type="match status" value="2"/>
</dbReference>
<accession>A0A9D0ZRR4</accession>
<feature type="domain" description="RNA polymerase sigma-70 region 2" evidence="5">
    <location>
        <begin position="11"/>
        <end position="75"/>
    </location>
</feature>
<dbReference type="Gene3D" id="1.20.140.160">
    <property type="match status" value="1"/>
</dbReference>
<keyword evidence="2" id="KW-0731">Sigma factor</keyword>
<feature type="domain" description="RNA polymerase sigma-70 region 4" evidence="6">
    <location>
        <begin position="165"/>
        <end position="213"/>
    </location>
</feature>
<dbReference type="InterPro" id="IPR007627">
    <property type="entry name" value="RNA_pol_sigma70_r2"/>
</dbReference>
<dbReference type="Proteomes" id="UP000886786">
    <property type="component" value="Unassembled WGS sequence"/>
</dbReference>
<evidence type="ECO:0000256" key="2">
    <source>
        <dbReference type="ARBA" id="ARBA00023082"/>
    </source>
</evidence>
<dbReference type="AlphaFoldDB" id="A0A9D0ZRR4"/>
<name>A0A9D0ZRR4_9FIRM</name>
<dbReference type="EMBL" id="DVFV01000029">
    <property type="protein sequence ID" value="HIQ90297.1"/>
    <property type="molecule type" value="Genomic_DNA"/>
</dbReference>
<keyword evidence="4" id="KW-0804">Transcription</keyword>
<reference evidence="7" key="1">
    <citation type="submission" date="2020-10" db="EMBL/GenBank/DDBJ databases">
        <authorList>
            <person name="Gilroy R."/>
        </authorList>
    </citation>
    <scope>NUCLEOTIDE SEQUENCE</scope>
    <source>
        <strain evidence="7">CHK147-3167</strain>
    </source>
</reference>
<dbReference type="InterPro" id="IPR000943">
    <property type="entry name" value="RNA_pol_sigma70"/>
</dbReference>
<proteinExistence type="predicted"/>
<dbReference type="PANTHER" id="PTHR30385">
    <property type="entry name" value="SIGMA FACTOR F FLAGELLAR"/>
    <property type="match status" value="1"/>
</dbReference>
<dbReference type="GO" id="GO:0016987">
    <property type="term" value="F:sigma factor activity"/>
    <property type="evidence" value="ECO:0007669"/>
    <property type="project" value="UniProtKB-KW"/>
</dbReference>
<protein>
    <submittedName>
        <fullName evidence="7">Sigma-70 family RNA polymerase sigma factor</fullName>
    </submittedName>
</protein>
<reference evidence="7" key="2">
    <citation type="journal article" date="2021" name="PeerJ">
        <title>Extensive microbial diversity within the chicken gut microbiome revealed by metagenomics and culture.</title>
        <authorList>
            <person name="Gilroy R."/>
            <person name="Ravi A."/>
            <person name="Getino M."/>
            <person name="Pursley I."/>
            <person name="Horton D.L."/>
            <person name="Alikhan N.F."/>
            <person name="Baker D."/>
            <person name="Gharbi K."/>
            <person name="Hall N."/>
            <person name="Watson M."/>
            <person name="Adriaenssens E.M."/>
            <person name="Foster-Nyarko E."/>
            <person name="Jarju S."/>
            <person name="Secka A."/>
            <person name="Antonio M."/>
            <person name="Oren A."/>
            <person name="Chaudhuri R.R."/>
            <person name="La Ragione R."/>
            <person name="Hildebrand F."/>
            <person name="Pallen M.J."/>
        </authorList>
    </citation>
    <scope>NUCLEOTIDE SEQUENCE</scope>
    <source>
        <strain evidence="7">CHK147-3167</strain>
    </source>
</reference>
<dbReference type="GO" id="GO:0006352">
    <property type="term" value="P:DNA-templated transcription initiation"/>
    <property type="evidence" value="ECO:0007669"/>
    <property type="project" value="InterPro"/>
</dbReference>
<evidence type="ECO:0000256" key="3">
    <source>
        <dbReference type="ARBA" id="ARBA00023125"/>
    </source>
</evidence>
<keyword evidence="3" id="KW-0238">DNA-binding</keyword>
<gene>
    <name evidence="7" type="ORF">IAB27_01520</name>
</gene>
<comment type="caution">
    <text evidence="7">The sequence shown here is derived from an EMBL/GenBank/DDBJ whole genome shotgun (WGS) entry which is preliminary data.</text>
</comment>
<sequence length="216" mass="25191">MIIDLKEELIKNQKLIYSIAKKFKHQAPDEDLFQAGCLGMIEAYKNYDSSYGTKFTTYAYPYILGSISEYVRENRQIKLSKDISQLKIRIDKTKILLAQNLMKIPTNEEISNFLSLPLELISKIESYQISCTSLDELTGDELSKHEIIGDKFRDNDYLIALKEELENLEEPERTIMKERYFEDLTQAEVAKNLGITQVDVSRKERKTLIKLRHKLN</sequence>
<dbReference type="SUPFAM" id="SSF88946">
    <property type="entry name" value="Sigma2 domain of RNA polymerase sigma factors"/>
    <property type="match status" value="1"/>
</dbReference>
<dbReference type="Pfam" id="PF04545">
    <property type="entry name" value="Sigma70_r4"/>
    <property type="match status" value="1"/>
</dbReference>
<evidence type="ECO:0000259" key="6">
    <source>
        <dbReference type="Pfam" id="PF04545"/>
    </source>
</evidence>
<organism evidence="7 8">
    <name type="scientific">Candidatus Coprosoma intestinipullorum</name>
    <dbReference type="NCBI Taxonomy" id="2840752"/>
    <lineage>
        <taxon>Bacteria</taxon>
        <taxon>Bacillati</taxon>
        <taxon>Bacillota</taxon>
        <taxon>Bacillota incertae sedis</taxon>
        <taxon>Candidatus Coprosoma</taxon>
    </lineage>
</organism>
<evidence type="ECO:0000256" key="1">
    <source>
        <dbReference type="ARBA" id="ARBA00023015"/>
    </source>
</evidence>
<evidence type="ECO:0000313" key="8">
    <source>
        <dbReference type="Proteomes" id="UP000886786"/>
    </source>
</evidence>
<keyword evidence="1" id="KW-0805">Transcription regulation</keyword>
<dbReference type="InterPro" id="IPR013324">
    <property type="entry name" value="RNA_pol_sigma_r3/r4-like"/>
</dbReference>
<evidence type="ECO:0000259" key="5">
    <source>
        <dbReference type="Pfam" id="PF04542"/>
    </source>
</evidence>
<dbReference type="InterPro" id="IPR007630">
    <property type="entry name" value="RNA_pol_sigma70_r4"/>
</dbReference>
<evidence type="ECO:0000256" key="4">
    <source>
        <dbReference type="ARBA" id="ARBA00023163"/>
    </source>
</evidence>
<dbReference type="Gene3D" id="1.10.1740.10">
    <property type="match status" value="1"/>
</dbReference>
<dbReference type="Pfam" id="PF04542">
    <property type="entry name" value="Sigma70_r2"/>
    <property type="match status" value="1"/>
</dbReference>
<dbReference type="GO" id="GO:0003677">
    <property type="term" value="F:DNA binding"/>
    <property type="evidence" value="ECO:0007669"/>
    <property type="project" value="UniProtKB-KW"/>
</dbReference>
<evidence type="ECO:0000313" key="7">
    <source>
        <dbReference type="EMBL" id="HIQ90297.1"/>
    </source>
</evidence>
<dbReference type="InterPro" id="IPR014284">
    <property type="entry name" value="RNA_pol_sigma-70_dom"/>
</dbReference>
<dbReference type="PRINTS" id="PR00046">
    <property type="entry name" value="SIGMA70FCT"/>
</dbReference>